<dbReference type="eggNOG" id="ENOG502ZQJF">
    <property type="taxonomic scope" value="Bacteria"/>
</dbReference>
<sequence>MTPEIKSLLKKLGLPHGEDLSEEDRVLIEERIGDHLTLHCLDHNAEPNEEGRLCEAILDQIDIL</sequence>
<gene>
    <name evidence="1" type="ORF">HMPREF1526_00323</name>
</gene>
<keyword evidence="2" id="KW-1185">Reference proteome</keyword>
<evidence type="ECO:0000313" key="2">
    <source>
        <dbReference type="Proteomes" id="UP000013981"/>
    </source>
</evidence>
<dbReference type="PATRIC" id="fig|1203606.4.peg.295"/>
<dbReference type="EMBL" id="AQOB01000002">
    <property type="protein sequence ID" value="EOQ39629.1"/>
    <property type="molecule type" value="Genomic_DNA"/>
</dbReference>
<dbReference type="OrthoDB" id="1495246at2"/>
<comment type="caution">
    <text evidence="1">The sequence shown here is derived from an EMBL/GenBank/DDBJ whole genome shotgun (WGS) entry which is preliminary data.</text>
</comment>
<dbReference type="AlphaFoldDB" id="R8W4J0"/>
<proteinExistence type="predicted"/>
<name>R8W4J0_9FIRM</name>
<dbReference type="RefSeq" id="WP_016146532.1">
    <property type="nucleotide sequence ID" value="NZ_KB976103.1"/>
</dbReference>
<organism evidence="1 2">
    <name type="scientific">Butyricicoccus pullicaecorum 1.2</name>
    <dbReference type="NCBI Taxonomy" id="1203606"/>
    <lineage>
        <taxon>Bacteria</taxon>
        <taxon>Bacillati</taxon>
        <taxon>Bacillota</taxon>
        <taxon>Clostridia</taxon>
        <taxon>Eubacteriales</taxon>
        <taxon>Butyricicoccaceae</taxon>
        <taxon>Butyricicoccus</taxon>
    </lineage>
</organism>
<dbReference type="HOGENOM" id="CLU_200573_0_0_9"/>
<reference evidence="1 2" key="1">
    <citation type="submission" date="2013-01" db="EMBL/GenBank/DDBJ databases">
        <title>The Genome Sequence of Butyricicoccus pullicaecorum 1.2.</title>
        <authorList>
            <consortium name="The Broad Institute Genome Sequencing Platform"/>
            <person name="Earl A."/>
            <person name="Ward D."/>
            <person name="Feldgarden M."/>
            <person name="Gevers D."/>
            <person name="Van Immerseel F."/>
            <person name="Eeckhaut V."/>
            <person name="Walker B."/>
            <person name="Young S.K."/>
            <person name="Zeng Q."/>
            <person name="Gargeya S."/>
            <person name="Fitzgerald M."/>
            <person name="Haas B."/>
            <person name="Abouelleil A."/>
            <person name="Alvarado L."/>
            <person name="Arachchi H.M."/>
            <person name="Berlin A.M."/>
            <person name="Chapman S.B."/>
            <person name="Dewar J."/>
            <person name="Goldberg J."/>
            <person name="Griggs A."/>
            <person name="Gujja S."/>
            <person name="Hansen M."/>
            <person name="Howarth C."/>
            <person name="Imamovic A."/>
            <person name="Larimer J."/>
            <person name="McCowan C."/>
            <person name="Murphy C."/>
            <person name="Neiman D."/>
            <person name="Pearson M."/>
            <person name="Priest M."/>
            <person name="Roberts A."/>
            <person name="Saif S."/>
            <person name="Shea T."/>
            <person name="Sisk P."/>
            <person name="Sykes S."/>
            <person name="Wortman J."/>
            <person name="Nusbaum C."/>
            <person name="Birren B."/>
        </authorList>
    </citation>
    <scope>NUCLEOTIDE SEQUENCE [LARGE SCALE GENOMIC DNA]</scope>
    <source>
        <strain evidence="1 2">1.2</strain>
    </source>
</reference>
<accession>R8W4J0</accession>
<protein>
    <submittedName>
        <fullName evidence="1">Uncharacterized protein</fullName>
    </submittedName>
</protein>
<dbReference type="Proteomes" id="UP000013981">
    <property type="component" value="Unassembled WGS sequence"/>
</dbReference>
<evidence type="ECO:0000313" key="1">
    <source>
        <dbReference type="EMBL" id="EOQ39629.1"/>
    </source>
</evidence>